<organism evidence="1 2">
    <name type="scientific">Carpinus fangiana</name>
    <dbReference type="NCBI Taxonomy" id="176857"/>
    <lineage>
        <taxon>Eukaryota</taxon>
        <taxon>Viridiplantae</taxon>
        <taxon>Streptophyta</taxon>
        <taxon>Embryophyta</taxon>
        <taxon>Tracheophyta</taxon>
        <taxon>Spermatophyta</taxon>
        <taxon>Magnoliopsida</taxon>
        <taxon>eudicotyledons</taxon>
        <taxon>Gunneridae</taxon>
        <taxon>Pentapetalae</taxon>
        <taxon>rosids</taxon>
        <taxon>fabids</taxon>
        <taxon>Fagales</taxon>
        <taxon>Betulaceae</taxon>
        <taxon>Carpinus</taxon>
    </lineage>
</organism>
<reference evidence="1 2" key="1">
    <citation type="submission" date="2019-06" db="EMBL/GenBank/DDBJ databases">
        <title>A chromosomal-level reference genome of Carpinus fangiana (Coryloideae, Betulaceae).</title>
        <authorList>
            <person name="Yang X."/>
            <person name="Wang Z."/>
            <person name="Zhang L."/>
            <person name="Hao G."/>
            <person name="Liu J."/>
            <person name="Yang Y."/>
        </authorList>
    </citation>
    <scope>NUCLEOTIDE SEQUENCE [LARGE SCALE GENOMIC DNA]</scope>
    <source>
        <strain evidence="1">Cfa_2016G</strain>
        <tissue evidence="1">Leaf</tissue>
    </source>
</reference>
<name>A0A5N6QQS6_9ROSI</name>
<accession>A0A5N6QQS6</accession>
<proteinExistence type="predicted"/>
<keyword evidence="2" id="KW-1185">Reference proteome</keyword>
<evidence type="ECO:0000313" key="1">
    <source>
        <dbReference type="EMBL" id="KAE8009505.1"/>
    </source>
</evidence>
<gene>
    <name evidence="1" type="ORF">FH972_005937</name>
</gene>
<evidence type="ECO:0000313" key="2">
    <source>
        <dbReference type="Proteomes" id="UP000327013"/>
    </source>
</evidence>
<dbReference type="AlphaFoldDB" id="A0A5N6QQS6"/>
<dbReference type="Proteomes" id="UP000327013">
    <property type="component" value="Chromosome 2"/>
</dbReference>
<dbReference type="EMBL" id="CM017322">
    <property type="protein sequence ID" value="KAE8009505.1"/>
    <property type="molecule type" value="Genomic_DNA"/>
</dbReference>
<protein>
    <submittedName>
        <fullName evidence="1">Uncharacterized protein</fullName>
    </submittedName>
</protein>
<sequence>MAGGSTQDLREKVGKLEALLAVPAKESSSSTMVEQLAIAQKAIVDLQLSFDEHAAQTVQRLEERADEQADLAAHRMEGIDRVCIAPLLTTTPRHEEACLWLKGKVGFVPTLLV</sequence>